<dbReference type="SUPFAM" id="SSF54001">
    <property type="entry name" value="Cysteine proteinases"/>
    <property type="match status" value="1"/>
</dbReference>
<proteinExistence type="predicted"/>
<comment type="caution">
    <text evidence="3">The sequence shown here is derived from an EMBL/GenBank/DDBJ whole genome shotgun (WGS) entry which is preliminary data.</text>
</comment>
<evidence type="ECO:0000313" key="4">
    <source>
        <dbReference type="Proteomes" id="UP001497392"/>
    </source>
</evidence>
<feature type="compositionally biased region" description="Basic and acidic residues" evidence="1">
    <location>
        <begin position="421"/>
        <end position="434"/>
    </location>
</feature>
<keyword evidence="4" id="KW-1185">Reference proteome</keyword>
<evidence type="ECO:0000259" key="2">
    <source>
        <dbReference type="PROSITE" id="PS50235"/>
    </source>
</evidence>
<dbReference type="PROSITE" id="PS50235">
    <property type="entry name" value="USP_3"/>
    <property type="match status" value="1"/>
</dbReference>
<dbReference type="Proteomes" id="UP001497392">
    <property type="component" value="Unassembled WGS sequence"/>
</dbReference>
<dbReference type="EMBL" id="CAXHTA020000008">
    <property type="protein sequence ID" value="CAL5223467.1"/>
    <property type="molecule type" value="Genomic_DNA"/>
</dbReference>
<dbReference type="InterPro" id="IPR028889">
    <property type="entry name" value="USP"/>
</dbReference>
<sequence>MAVPASTFLGSFVKLLDIMDMASTLGFDVAIVDPIRLTIFLSKWSPDAYPRERYGDSRELFADLMGEMAATFGAKGLLQVSYAASGPCVACHRHGKTKCLDERIMQLSLFAVEHTLSSGAPFEEAMMECWVGCECSWPGCQGYCRPEVYELPRVIAVTLEGGQSGHDTDTNSMVVDSIREASYNLIGAILHRGNHYLSIVRCTPPAQRHGSYIELNDEDIRFQGGWGEVQHWCCEERYTPRVLLYEEVTSTAGCRQQHVLKACQPQQPRSSPAMERGKPGRLPQSCSAQTPAMWDRRNSAAALGLPLQAALSARDGRYINAPKQPQAAGCADGKSHIDRAALQQFSSAAQAPHVFDKQELQQALASSTMSYSAPDRSSVSTITAEPAMTGLSTNLSDSSPWVEVTSRSSLKAVQSRPANHKVLDMPHEIDKGRETSGSLGKL</sequence>
<protein>
    <submittedName>
        <fullName evidence="3">G5986 protein</fullName>
    </submittedName>
</protein>
<feature type="region of interest" description="Disordered" evidence="1">
    <location>
        <begin position="265"/>
        <end position="287"/>
    </location>
</feature>
<feature type="region of interest" description="Disordered" evidence="1">
    <location>
        <begin position="408"/>
        <end position="442"/>
    </location>
</feature>
<evidence type="ECO:0000313" key="3">
    <source>
        <dbReference type="EMBL" id="CAL5223467.1"/>
    </source>
</evidence>
<name>A0ABP1G0W7_9CHLO</name>
<evidence type="ECO:0000256" key="1">
    <source>
        <dbReference type="SAM" id="MobiDB-lite"/>
    </source>
</evidence>
<organism evidence="3 4">
    <name type="scientific">Coccomyxa viridis</name>
    <dbReference type="NCBI Taxonomy" id="1274662"/>
    <lineage>
        <taxon>Eukaryota</taxon>
        <taxon>Viridiplantae</taxon>
        <taxon>Chlorophyta</taxon>
        <taxon>core chlorophytes</taxon>
        <taxon>Trebouxiophyceae</taxon>
        <taxon>Trebouxiophyceae incertae sedis</taxon>
        <taxon>Coccomyxaceae</taxon>
        <taxon>Coccomyxa</taxon>
    </lineage>
</organism>
<gene>
    <name evidence="3" type="primary">g5986</name>
    <name evidence="3" type="ORF">VP750_LOCUS5126</name>
</gene>
<dbReference type="InterPro" id="IPR038765">
    <property type="entry name" value="Papain-like_cys_pep_sf"/>
</dbReference>
<feature type="domain" description="USP" evidence="2">
    <location>
        <begin position="1"/>
        <end position="248"/>
    </location>
</feature>
<accession>A0ABP1G0W7</accession>
<reference evidence="3 4" key="1">
    <citation type="submission" date="2024-06" db="EMBL/GenBank/DDBJ databases">
        <authorList>
            <person name="Kraege A."/>
            <person name="Thomma B."/>
        </authorList>
    </citation>
    <scope>NUCLEOTIDE SEQUENCE [LARGE SCALE GENOMIC DNA]</scope>
</reference>